<keyword evidence="12 13" id="KW-1006">Bacterial flagellum protein export</keyword>
<gene>
    <name evidence="13 14" type="primary">fliP</name>
    <name evidence="14" type="ORF">M3P05_09320</name>
</gene>
<keyword evidence="11" id="KW-0975">Bacterial flagellum</keyword>
<evidence type="ECO:0000256" key="13">
    <source>
        <dbReference type="RuleBase" id="RU362069"/>
    </source>
</evidence>
<feature type="transmembrane region" description="Helical" evidence="13">
    <location>
        <begin position="39"/>
        <end position="68"/>
    </location>
</feature>
<keyword evidence="14" id="KW-0966">Cell projection</keyword>
<dbReference type="PROSITE" id="PS01061">
    <property type="entry name" value="FLIP_2"/>
    <property type="match status" value="1"/>
</dbReference>
<proteinExistence type="inferred from homology"/>
<keyword evidence="6 13" id="KW-0812">Transmembrane</keyword>
<keyword evidence="9 13" id="KW-1133">Transmembrane helix</keyword>
<dbReference type="EMBL" id="JAMFLX010000010">
    <property type="protein sequence ID" value="MCL6270132.1"/>
    <property type="molecule type" value="Genomic_DNA"/>
</dbReference>
<comment type="similarity">
    <text evidence="2 13">Belongs to the FliP/MopC/SpaP family.</text>
</comment>
<evidence type="ECO:0000256" key="3">
    <source>
        <dbReference type="ARBA" id="ARBA00021714"/>
    </source>
</evidence>
<organism evidence="14 15">
    <name type="scientific">Parendozoicomonas callyspongiae</name>
    <dbReference type="NCBI Taxonomy" id="2942213"/>
    <lineage>
        <taxon>Bacteria</taxon>
        <taxon>Pseudomonadati</taxon>
        <taxon>Pseudomonadota</taxon>
        <taxon>Gammaproteobacteria</taxon>
        <taxon>Oceanospirillales</taxon>
        <taxon>Endozoicomonadaceae</taxon>
        <taxon>Parendozoicomonas</taxon>
    </lineage>
</organism>
<evidence type="ECO:0000256" key="4">
    <source>
        <dbReference type="ARBA" id="ARBA00022448"/>
    </source>
</evidence>
<dbReference type="InterPro" id="IPR005838">
    <property type="entry name" value="T3SS_IM_P"/>
</dbReference>
<feature type="transmembrane region" description="Helical" evidence="13">
    <location>
        <begin position="181"/>
        <end position="205"/>
    </location>
</feature>
<reference evidence="14 15" key="1">
    <citation type="submission" date="2022-05" db="EMBL/GenBank/DDBJ databases">
        <authorList>
            <person name="Park J.-S."/>
        </authorList>
    </citation>
    <scope>NUCLEOTIDE SEQUENCE [LARGE SCALE GENOMIC DNA]</scope>
    <source>
        <strain evidence="14 15">2012CJ34-2</strain>
    </source>
</reference>
<evidence type="ECO:0000256" key="8">
    <source>
        <dbReference type="ARBA" id="ARBA00022927"/>
    </source>
</evidence>
<dbReference type="Proteomes" id="UP001203338">
    <property type="component" value="Unassembled WGS sequence"/>
</dbReference>
<dbReference type="PRINTS" id="PR01302">
    <property type="entry name" value="TYPE3IMPPROT"/>
</dbReference>
<dbReference type="PROSITE" id="PS01060">
    <property type="entry name" value="FLIP_1"/>
    <property type="match status" value="1"/>
</dbReference>
<evidence type="ECO:0000256" key="6">
    <source>
        <dbReference type="ARBA" id="ARBA00022692"/>
    </source>
</evidence>
<evidence type="ECO:0000313" key="14">
    <source>
        <dbReference type="EMBL" id="MCL6270132.1"/>
    </source>
</evidence>
<evidence type="ECO:0000313" key="15">
    <source>
        <dbReference type="Proteomes" id="UP001203338"/>
    </source>
</evidence>
<name>A0ABT0PFH6_9GAMM</name>
<keyword evidence="14" id="KW-0282">Flagellum</keyword>
<evidence type="ECO:0000256" key="2">
    <source>
        <dbReference type="ARBA" id="ARBA00006257"/>
    </source>
</evidence>
<sequence length="238" mass="26291">MLLTASLLLPELASAQNVPLLNVISDGNNQEYSTTLQILILLTGLSFLPAMLMVLTGFTRIIVVLSLMRQALGLQQTPPNPVLVGLALFLTAFIMMPVYDRIDEVAIQPWLQEELTLKNAALEASVPLKEFMLRQTRQTDLARMSDVSGIELPANQMDTPFRLMAPAFIISELKTAFQIGFLLFIPFLVIDMVVASVLMAMGMMMLSPLVISLPFKLMLFVLVDGWSLITGTLAASFW</sequence>
<protein>
    <recommendedName>
        <fullName evidence="3 13">Flagellar biosynthetic protein FliP</fullName>
    </recommendedName>
</protein>
<evidence type="ECO:0000256" key="9">
    <source>
        <dbReference type="ARBA" id="ARBA00022989"/>
    </source>
</evidence>
<comment type="subcellular location">
    <subcellularLocation>
        <location evidence="13">Cell membrane</location>
        <topology evidence="13">Multi-pass membrane protein</topology>
    </subcellularLocation>
    <subcellularLocation>
        <location evidence="13">Bacterial flagellum basal body</location>
    </subcellularLocation>
</comment>
<dbReference type="InterPro" id="IPR005837">
    <property type="entry name" value="FliP"/>
</dbReference>
<evidence type="ECO:0000256" key="12">
    <source>
        <dbReference type="ARBA" id="ARBA00023225"/>
    </source>
</evidence>
<feature type="transmembrane region" description="Helical" evidence="13">
    <location>
        <begin position="80"/>
        <end position="99"/>
    </location>
</feature>
<evidence type="ECO:0000256" key="10">
    <source>
        <dbReference type="ARBA" id="ARBA00023136"/>
    </source>
</evidence>
<evidence type="ECO:0000256" key="11">
    <source>
        <dbReference type="ARBA" id="ARBA00023143"/>
    </source>
</evidence>
<evidence type="ECO:0000256" key="5">
    <source>
        <dbReference type="ARBA" id="ARBA00022475"/>
    </source>
</evidence>
<dbReference type="PRINTS" id="PR00951">
    <property type="entry name" value="FLGBIOSNFLIP"/>
</dbReference>
<keyword evidence="7 13" id="KW-1005">Bacterial flagellum biogenesis</keyword>
<comment type="function">
    <text evidence="1 13">Plays a role in the flagellum-specific transport system.</text>
</comment>
<dbReference type="PANTHER" id="PTHR30587">
    <property type="entry name" value="FLAGELLAR BIOSYNTHETIC PROTEIN FLIP"/>
    <property type="match status" value="1"/>
</dbReference>
<comment type="caution">
    <text evidence="14">The sequence shown here is derived from an EMBL/GenBank/DDBJ whole genome shotgun (WGS) entry which is preliminary data.</text>
</comment>
<keyword evidence="8 13" id="KW-0653">Protein transport</keyword>
<keyword evidence="5 13" id="KW-1003">Cell membrane</keyword>
<keyword evidence="10 13" id="KW-0472">Membrane</keyword>
<keyword evidence="15" id="KW-1185">Reference proteome</keyword>
<evidence type="ECO:0000256" key="7">
    <source>
        <dbReference type="ARBA" id="ARBA00022795"/>
    </source>
</evidence>
<evidence type="ECO:0000256" key="1">
    <source>
        <dbReference type="ARBA" id="ARBA00003663"/>
    </source>
</evidence>
<feature type="transmembrane region" description="Helical" evidence="13">
    <location>
        <begin position="217"/>
        <end position="237"/>
    </location>
</feature>
<accession>A0ABT0PFH6</accession>
<keyword evidence="14" id="KW-0969">Cilium</keyword>
<dbReference type="NCBIfam" id="NF009438">
    <property type="entry name" value="PRK12797.1"/>
    <property type="match status" value="1"/>
</dbReference>
<keyword evidence="4 13" id="KW-0813">Transport</keyword>
<dbReference type="NCBIfam" id="TIGR01103">
    <property type="entry name" value="fliP"/>
    <property type="match status" value="1"/>
</dbReference>
<dbReference type="Pfam" id="PF00813">
    <property type="entry name" value="FliP"/>
    <property type="match status" value="1"/>
</dbReference>
<dbReference type="PANTHER" id="PTHR30587:SF0">
    <property type="entry name" value="FLAGELLAR BIOSYNTHETIC PROTEIN FLIP"/>
    <property type="match status" value="1"/>
</dbReference>